<keyword evidence="3" id="KW-1185">Reference proteome</keyword>
<protein>
    <submittedName>
        <fullName evidence="2">Uncharacterized protein</fullName>
    </submittedName>
</protein>
<evidence type="ECO:0000313" key="2">
    <source>
        <dbReference type="EMBL" id="KAF3592741.1"/>
    </source>
</evidence>
<dbReference type="EMBL" id="QGKV02000299">
    <property type="protein sequence ID" value="KAF3592741.1"/>
    <property type="molecule type" value="Genomic_DNA"/>
</dbReference>
<sequence length="159" mass="18373">METGSDARSVAIWRPVQMLDRSSYSDRFVCLSGCSLEHVFGQLVLALVLREVVKEEKLQEGDFELSSMSFRSSHRYRPTQREEHRLMESDEHRSIPAAQHRSTIHTEPVASCETIRIMTHEEFTAKHPYPPKPFPVTTRDIDRHPEPAADRQRDSTGDR</sequence>
<feature type="compositionally biased region" description="Basic and acidic residues" evidence="1">
    <location>
        <begin position="139"/>
        <end position="159"/>
    </location>
</feature>
<gene>
    <name evidence="2" type="ORF">DY000_02021639</name>
</gene>
<evidence type="ECO:0000313" key="3">
    <source>
        <dbReference type="Proteomes" id="UP000266723"/>
    </source>
</evidence>
<organism evidence="2 3">
    <name type="scientific">Brassica cretica</name>
    <name type="common">Mustard</name>
    <dbReference type="NCBI Taxonomy" id="69181"/>
    <lineage>
        <taxon>Eukaryota</taxon>
        <taxon>Viridiplantae</taxon>
        <taxon>Streptophyta</taxon>
        <taxon>Embryophyta</taxon>
        <taxon>Tracheophyta</taxon>
        <taxon>Spermatophyta</taxon>
        <taxon>Magnoliopsida</taxon>
        <taxon>eudicotyledons</taxon>
        <taxon>Gunneridae</taxon>
        <taxon>Pentapetalae</taxon>
        <taxon>rosids</taxon>
        <taxon>malvids</taxon>
        <taxon>Brassicales</taxon>
        <taxon>Brassicaceae</taxon>
        <taxon>Brassiceae</taxon>
        <taxon>Brassica</taxon>
    </lineage>
</organism>
<feature type="region of interest" description="Disordered" evidence="1">
    <location>
        <begin position="122"/>
        <end position="159"/>
    </location>
</feature>
<name>A0ABQ7E7D1_BRACR</name>
<reference evidence="2 3" key="1">
    <citation type="journal article" date="2020" name="BMC Genomics">
        <title>Intraspecific diversification of the crop wild relative Brassica cretica Lam. using demographic model selection.</title>
        <authorList>
            <person name="Kioukis A."/>
            <person name="Michalopoulou V.A."/>
            <person name="Briers L."/>
            <person name="Pirintsos S."/>
            <person name="Studholme D.J."/>
            <person name="Pavlidis P."/>
            <person name="Sarris P.F."/>
        </authorList>
    </citation>
    <scope>NUCLEOTIDE SEQUENCE [LARGE SCALE GENOMIC DNA]</scope>
    <source>
        <strain evidence="3">cv. PFS-1207/04</strain>
    </source>
</reference>
<proteinExistence type="predicted"/>
<accession>A0ABQ7E7D1</accession>
<evidence type="ECO:0000256" key="1">
    <source>
        <dbReference type="SAM" id="MobiDB-lite"/>
    </source>
</evidence>
<comment type="caution">
    <text evidence="2">The sequence shown here is derived from an EMBL/GenBank/DDBJ whole genome shotgun (WGS) entry which is preliminary data.</text>
</comment>
<dbReference type="Proteomes" id="UP000266723">
    <property type="component" value="Unassembled WGS sequence"/>
</dbReference>